<reference evidence="2" key="1">
    <citation type="submission" date="2018-06" db="EMBL/GenBank/DDBJ databases">
        <authorList>
            <person name="Zhirakovskaya E."/>
        </authorList>
    </citation>
    <scope>NUCLEOTIDE SEQUENCE</scope>
</reference>
<evidence type="ECO:0008006" key="3">
    <source>
        <dbReference type="Google" id="ProtNLM"/>
    </source>
</evidence>
<keyword evidence="1" id="KW-0472">Membrane</keyword>
<evidence type="ECO:0000313" key="2">
    <source>
        <dbReference type="EMBL" id="VAW92071.1"/>
    </source>
</evidence>
<dbReference type="EMBL" id="UOFS01000011">
    <property type="protein sequence ID" value="VAW92071.1"/>
    <property type="molecule type" value="Genomic_DNA"/>
</dbReference>
<name>A0A3B0ZK63_9ZZZZ</name>
<feature type="transmembrane region" description="Helical" evidence="1">
    <location>
        <begin position="12"/>
        <end position="33"/>
    </location>
</feature>
<dbReference type="InterPro" id="IPR012902">
    <property type="entry name" value="N_methyl_site"/>
</dbReference>
<evidence type="ECO:0000256" key="1">
    <source>
        <dbReference type="SAM" id="Phobius"/>
    </source>
</evidence>
<dbReference type="AlphaFoldDB" id="A0A3B0ZK63"/>
<dbReference type="NCBIfam" id="TIGR02532">
    <property type="entry name" value="IV_pilin_GFxxxE"/>
    <property type="match status" value="1"/>
</dbReference>
<dbReference type="SUPFAM" id="SSF54523">
    <property type="entry name" value="Pili subunits"/>
    <property type="match status" value="1"/>
</dbReference>
<keyword evidence="1" id="KW-1133">Transmembrane helix</keyword>
<sequence length="298" mass="33038">MARFIKQVHKKSKAFTLVELTIVIILVAIIAAVSSQFFTNVVLGYNDADLRVALSHSGRIATEKVSRELRNAMPQSIRVSNNCIEFIPISSSAHYQDQNLTYTSPAVASKPLPVSGQNSADNQLDVFNLNFTAQAGMNYYVVVYPLGPGSLNADPYITTNPGSLFNYVSQSFINAPSNSITRITMDAAYLFTRHSPMRRLFIVTAPISYCIVANRLQRHTSYGFNSTQASPPLGTIQRVVDDLQLNDSGNPIIPFVFTAGTLVRNAVVKLDFRIRKIDQLGNDNWVRLSHEVQIRNVP</sequence>
<keyword evidence="1" id="KW-0812">Transmembrane</keyword>
<proteinExistence type="predicted"/>
<organism evidence="2">
    <name type="scientific">hydrothermal vent metagenome</name>
    <dbReference type="NCBI Taxonomy" id="652676"/>
    <lineage>
        <taxon>unclassified sequences</taxon>
        <taxon>metagenomes</taxon>
        <taxon>ecological metagenomes</taxon>
    </lineage>
</organism>
<accession>A0A3B0ZK63</accession>
<protein>
    <recommendedName>
        <fullName evidence="3">MSHA biogenesis protein MshO</fullName>
    </recommendedName>
</protein>
<dbReference type="InterPro" id="IPR045584">
    <property type="entry name" value="Pilin-like"/>
</dbReference>
<gene>
    <name evidence="2" type="ORF">MNBD_GAMMA22-2332</name>
</gene>
<dbReference type="Pfam" id="PF07963">
    <property type="entry name" value="N_methyl"/>
    <property type="match status" value="1"/>
</dbReference>